<sequence length="77" mass="8165">MQGQALTTRRVRQNPFELLVALDEAESASGEVFVDDGEEVEMGGAVSLEAWVGHKEGGDSGITPETDIASESDGTRQ</sequence>
<evidence type="ECO:0000256" key="1">
    <source>
        <dbReference type="SAM" id="MobiDB-lite"/>
    </source>
</evidence>
<dbReference type="Gene3D" id="2.60.40.1180">
    <property type="entry name" value="Golgi alpha-mannosidase II"/>
    <property type="match status" value="1"/>
</dbReference>
<accession>A0AAV8R9F0</accession>
<evidence type="ECO:0000313" key="2">
    <source>
        <dbReference type="EMBL" id="KAJ8493322.1"/>
    </source>
</evidence>
<protein>
    <submittedName>
        <fullName evidence="2">Uncharacterized protein</fullName>
    </submittedName>
</protein>
<dbReference type="EMBL" id="JAQQAF010000004">
    <property type="protein sequence ID" value="KAJ8493322.1"/>
    <property type="molecule type" value="Genomic_DNA"/>
</dbReference>
<organism evidence="2 3">
    <name type="scientific">Ensete ventricosum</name>
    <name type="common">Abyssinian banana</name>
    <name type="synonym">Musa ensete</name>
    <dbReference type="NCBI Taxonomy" id="4639"/>
    <lineage>
        <taxon>Eukaryota</taxon>
        <taxon>Viridiplantae</taxon>
        <taxon>Streptophyta</taxon>
        <taxon>Embryophyta</taxon>
        <taxon>Tracheophyta</taxon>
        <taxon>Spermatophyta</taxon>
        <taxon>Magnoliopsida</taxon>
        <taxon>Liliopsida</taxon>
        <taxon>Zingiberales</taxon>
        <taxon>Musaceae</taxon>
        <taxon>Ensete</taxon>
    </lineage>
</organism>
<dbReference type="Proteomes" id="UP001222027">
    <property type="component" value="Unassembled WGS sequence"/>
</dbReference>
<dbReference type="AlphaFoldDB" id="A0AAV8R9F0"/>
<gene>
    <name evidence="2" type="ORF">OPV22_015043</name>
</gene>
<name>A0AAV8R9F0_ENSVE</name>
<reference evidence="2 3" key="1">
    <citation type="submission" date="2022-12" db="EMBL/GenBank/DDBJ databases">
        <title>Chromosome-scale assembly of the Ensete ventricosum genome.</title>
        <authorList>
            <person name="Dussert Y."/>
            <person name="Stocks J."/>
            <person name="Wendawek A."/>
            <person name="Woldeyes F."/>
            <person name="Nichols R.A."/>
            <person name="Borrell J.S."/>
        </authorList>
    </citation>
    <scope>NUCLEOTIDE SEQUENCE [LARGE SCALE GENOMIC DNA]</scope>
    <source>
        <strain evidence="3">cv. Maze</strain>
        <tissue evidence="2">Seeds</tissue>
    </source>
</reference>
<feature type="region of interest" description="Disordered" evidence="1">
    <location>
        <begin position="54"/>
        <end position="77"/>
    </location>
</feature>
<comment type="caution">
    <text evidence="2">The sequence shown here is derived from an EMBL/GenBank/DDBJ whole genome shotgun (WGS) entry which is preliminary data.</text>
</comment>
<evidence type="ECO:0000313" key="3">
    <source>
        <dbReference type="Proteomes" id="UP001222027"/>
    </source>
</evidence>
<keyword evidence="3" id="KW-1185">Reference proteome</keyword>
<dbReference type="InterPro" id="IPR013780">
    <property type="entry name" value="Glyco_hydro_b"/>
</dbReference>
<proteinExistence type="predicted"/>